<comment type="catalytic activity">
    <reaction evidence="1">
        <text>(3S)-hydroxyhexadecanoyl-CoA = (2E)-hexadecenoyl-CoA + H2O</text>
        <dbReference type="Rhea" id="RHEA:31163"/>
        <dbReference type="ChEBI" id="CHEBI:15377"/>
        <dbReference type="ChEBI" id="CHEBI:61526"/>
        <dbReference type="ChEBI" id="CHEBI:62613"/>
    </reaction>
    <physiologicalReaction direction="right-to-left" evidence="1">
        <dbReference type="Rhea" id="RHEA:31165"/>
    </physiologicalReaction>
</comment>
<dbReference type="SUPFAM" id="SSF51735">
    <property type="entry name" value="NAD(P)-binding Rossmann-fold domains"/>
    <property type="match status" value="1"/>
</dbReference>
<accession>A0A7R8XKZ4</accession>
<dbReference type="EMBL" id="CAJPEV010002130">
    <property type="protein sequence ID" value="CAG0895777.1"/>
    <property type="molecule type" value="Genomic_DNA"/>
</dbReference>
<evidence type="ECO:0000259" key="44">
    <source>
        <dbReference type="Pfam" id="PF02737"/>
    </source>
</evidence>
<keyword evidence="17" id="KW-0496">Mitochondrion</keyword>
<feature type="compositionally biased region" description="Polar residues" evidence="42">
    <location>
        <begin position="13"/>
        <end position="22"/>
    </location>
</feature>
<feature type="active site" description="For hydroxyacyl-coenzyme A dehydrogenase activity" evidence="40">
    <location>
        <position position="544"/>
    </location>
</feature>
<comment type="catalytic activity">
    <reaction evidence="34">
        <text>1'-[1,2-di-(9Z,12Z-octadecadienoyl)-sn-glycero-3-phospho]-3'-[1-(9Z,12Z-octadecadienoyl)-sn-glycero-3-phospho]-glycerol + hexadecanoyl-CoA = 1'-[1,2-di-(9Z,12Z-octadecadienoyl)-sn-glycero-3-phospho]-3'-[1-(9Z,12Z-octadecadienoyl)-2-hexadecanoyl-sn-glycero-3-phospho]-glycerol + CoA</text>
        <dbReference type="Rhea" id="RHEA:43680"/>
        <dbReference type="ChEBI" id="CHEBI:57287"/>
        <dbReference type="ChEBI" id="CHEBI:57379"/>
        <dbReference type="ChEBI" id="CHEBI:83580"/>
        <dbReference type="ChEBI" id="CHEBI:83583"/>
    </reaction>
    <physiologicalReaction direction="left-to-right" evidence="34">
        <dbReference type="Rhea" id="RHEA:43681"/>
    </physiologicalReaction>
</comment>
<comment type="catalytic activity">
    <reaction evidence="28">
        <text>(3S)-hydroxyoctanoyl-CoA = (2E)-octenoyl-CoA + H2O</text>
        <dbReference type="Rhea" id="RHEA:31199"/>
        <dbReference type="ChEBI" id="CHEBI:15377"/>
        <dbReference type="ChEBI" id="CHEBI:62242"/>
        <dbReference type="ChEBI" id="CHEBI:62617"/>
    </reaction>
    <physiologicalReaction direction="right-to-left" evidence="28">
        <dbReference type="Rhea" id="RHEA:31201"/>
    </physiologicalReaction>
</comment>
<evidence type="ECO:0000313" key="45">
    <source>
        <dbReference type="EMBL" id="CAD7249075.1"/>
    </source>
</evidence>
<gene>
    <name evidence="45" type="ORF">DSTB1V02_LOCUS8876</name>
</gene>
<dbReference type="PROSITE" id="PS00067">
    <property type="entry name" value="3HCDH"/>
    <property type="match status" value="1"/>
</dbReference>
<dbReference type="InterPro" id="IPR006176">
    <property type="entry name" value="3-OHacyl-CoA_DH_NAD-bd"/>
</dbReference>
<evidence type="ECO:0000313" key="46">
    <source>
        <dbReference type="Proteomes" id="UP000677054"/>
    </source>
</evidence>
<evidence type="ECO:0000256" key="40">
    <source>
        <dbReference type="PIRSR" id="PIRSR612803-1"/>
    </source>
</evidence>
<dbReference type="SUPFAM" id="SSF48179">
    <property type="entry name" value="6-phosphogluconate dehydrogenase C-terminal domain-like"/>
    <property type="match status" value="2"/>
</dbReference>
<dbReference type="Gene3D" id="3.90.226.10">
    <property type="entry name" value="2-enoyl-CoA Hydratase, Chain A, domain 1"/>
    <property type="match status" value="1"/>
</dbReference>
<dbReference type="EC" id="4.2.1.17" evidence="6"/>
<comment type="subcellular location">
    <subcellularLocation>
        <location evidence="2">Mitochondrion inner membrane</location>
    </subcellularLocation>
</comment>
<evidence type="ECO:0000256" key="16">
    <source>
        <dbReference type="ARBA" id="ARBA00023098"/>
    </source>
</evidence>
<dbReference type="FunFam" id="1.10.1040.50:FF:000002">
    <property type="entry name" value="Trifunctional enzyme subunit alpha, mitochondrial"/>
    <property type="match status" value="1"/>
</dbReference>
<keyword evidence="11" id="KW-0276">Fatty acid metabolism</keyword>
<dbReference type="Pfam" id="PF00725">
    <property type="entry name" value="3HCDH"/>
    <property type="match status" value="1"/>
</dbReference>
<evidence type="ECO:0000256" key="27">
    <source>
        <dbReference type="ARBA" id="ARBA00051215"/>
    </source>
</evidence>
<dbReference type="UniPathway" id="UPA00659"/>
<evidence type="ECO:0000256" key="23">
    <source>
        <dbReference type="ARBA" id="ARBA00048361"/>
    </source>
</evidence>
<dbReference type="InterPro" id="IPR029045">
    <property type="entry name" value="ClpP/crotonase-like_dom_sf"/>
</dbReference>
<keyword evidence="8" id="KW-0597">Phosphoprotein</keyword>
<dbReference type="EC" id="1.1.1.211" evidence="36"/>
<dbReference type="OrthoDB" id="10004768at2759"/>
<evidence type="ECO:0000256" key="4">
    <source>
        <dbReference type="ARBA" id="ARBA00007005"/>
    </source>
</evidence>
<dbReference type="InterPro" id="IPR006180">
    <property type="entry name" value="3-OHacyl-CoA_DH_CS"/>
</dbReference>
<evidence type="ECO:0000256" key="30">
    <source>
        <dbReference type="ARBA" id="ARBA00052711"/>
    </source>
</evidence>
<dbReference type="NCBIfam" id="TIGR02441">
    <property type="entry name" value="fa_ox_alpha_mit"/>
    <property type="match status" value="1"/>
</dbReference>
<feature type="domain" description="3-hydroxyacyl-CoA dehydrogenase C-terminal" evidence="43">
    <location>
        <begin position="578"/>
        <end position="673"/>
    </location>
</feature>
<dbReference type="PANTHER" id="PTHR43612">
    <property type="entry name" value="TRIFUNCTIONAL ENZYME SUBUNIT ALPHA"/>
    <property type="match status" value="1"/>
</dbReference>
<comment type="pathway">
    <text evidence="3">Lipid metabolism; fatty acid beta-oxidation.</text>
</comment>
<evidence type="ECO:0000259" key="43">
    <source>
        <dbReference type="Pfam" id="PF00725"/>
    </source>
</evidence>
<comment type="catalytic activity">
    <reaction evidence="26">
        <text>a long-chain (3S)-3-hydroxy fatty acyl-CoA + NAD(+) = a long-chain 3-oxo-fatty acyl-CoA + NADH + H(+)</text>
        <dbReference type="Rhea" id="RHEA:52656"/>
        <dbReference type="ChEBI" id="CHEBI:15378"/>
        <dbReference type="ChEBI" id="CHEBI:57540"/>
        <dbReference type="ChEBI" id="CHEBI:57945"/>
        <dbReference type="ChEBI" id="CHEBI:136757"/>
        <dbReference type="ChEBI" id="CHEBI:136758"/>
        <dbReference type="EC" id="1.1.1.211"/>
    </reaction>
    <physiologicalReaction direction="left-to-right" evidence="26">
        <dbReference type="Rhea" id="RHEA:52657"/>
    </physiologicalReaction>
</comment>
<keyword evidence="46" id="KW-1185">Reference proteome</keyword>
<comment type="catalytic activity">
    <reaction evidence="32">
        <text>1'-[1,2-di-(9Z,12Z-octadecadienoyl)-sn-glycero-3-phospho]-3'-[1-(9Z,12Z-octadecadienoyl)-sn-glycero-3-phospho]-glycerol + (9Z)-octadecenoyl-CoA = 1'-[1,2-di-(9Z,12Z-octadecadienoyl)-sn-glycero-3-phospho]-3'-[1-(9Z,12Z-octadecadienoyl)-2-(9Z-octadecenoyl)-sn-glycero-3-phospho]-glycerol + CoA</text>
        <dbReference type="Rhea" id="RHEA:43676"/>
        <dbReference type="ChEBI" id="CHEBI:57287"/>
        <dbReference type="ChEBI" id="CHEBI:57387"/>
        <dbReference type="ChEBI" id="CHEBI:83580"/>
        <dbReference type="ChEBI" id="CHEBI:83582"/>
    </reaction>
    <physiologicalReaction direction="left-to-right" evidence="32">
        <dbReference type="Rhea" id="RHEA:43677"/>
    </physiologicalReaction>
</comment>
<keyword evidence="10" id="KW-0999">Mitochondrion inner membrane</keyword>
<evidence type="ECO:0000256" key="11">
    <source>
        <dbReference type="ARBA" id="ARBA00022832"/>
    </source>
</evidence>
<evidence type="ECO:0000256" key="31">
    <source>
        <dbReference type="ARBA" id="ARBA00052834"/>
    </source>
</evidence>
<evidence type="ECO:0000256" key="5">
    <source>
        <dbReference type="ARBA" id="ARBA00008750"/>
    </source>
</evidence>
<keyword evidence="13" id="KW-0007">Acetylation</keyword>
<dbReference type="GO" id="GO:0070403">
    <property type="term" value="F:NAD+ binding"/>
    <property type="evidence" value="ECO:0007669"/>
    <property type="project" value="InterPro"/>
</dbReference>
<evidence type="ECO:0000256" key="34">
    <source>
        <dbReference type="ARBA" id="ARBA00052989"/>
    </source>
</evidence>
<dbReference type="Proteomes" id="UP000677054">
    <property type="component" value="Unassembled WGS sequence"/>
</dbReference>
<evidence type="ECO:0000256" key="17">
    <source>
        <dbReference type="ARBA" id="ARBA00023128"/>
    </source>
</evidence>
<organism evidence="45">
    <name type="scientific">Darwinula stevensoni</name>
    <dbReference type="NCBI Taxonomy" id="69355"/>
    <lineage>
        <taxon>Eukaryota</taxon>
        <taxon>Metazoa</taxon>
        <taxon>Ecdysozoa</taxon>
        <taxon>Arthropoda</taxon>
        <taxon>Crustacea</taxon>
        <taxon>Oligostraca</taxon>
        <taxon>Ostracoda</taxon>
        <taxon>Podocopa</taxon>
        <taxon>Podocopida</taxon>
        <taxon>Darwinulocopina</taxon>
        <taxon>Darwinuloidea</taxon>
        <taxon>Darwinulidae</taxon>
        <taxon>Darwinula</taxon>
    </lineage>
</organism>
<comment type="similarity">
    <text evidence="5">In the N-terminal section; belongs to the enoyl-CoA hydratase/isomerase family.</text>
</comment>
<dbReference type="FunFam" id="3.90.226.10:FF:000011">
    <property type="entry name" value="Fatty acid oxidation complex subunit alpha"/>
    <property type="match status" value="1"/>
</dbReference>
<keyword evidence="15" id="KW-0520">NAD</keyword>
<feature type="region of interest" description="Disordered" evidence="42">
    <location>
        <begin position="1"/>
        <end position="22"/>
    </location>
</feature>
<dbReference type="InterPro" id="IPR012803">
    <property type="entry name" value="Fa_ox_alpha_mit"/>
</dbReference>
<dbReference type="FunFam" id="3.40.50.720:FF:000009">
    <property type="entry name" value="Fatty oxidation complex, alpha subunit"/>
    <property type="match status" value="1"/>
</dbReference>
<evidence type="ECO:0000256" key="37">
    <source>
        <dbReference type="ARBA" id="ARBA00068347"/>
    </source>
</evidence>
<evidence type="ECO:0000256" key="20">
    <source>
        <dbReference type="ARBA" id="ARBA00023268"/>
    </source>
</evidence>
<evidence type="ECO:0000256" key="1">
    <source>
        <dbReference type="ARBA" id="ARBA00000469"/>
    </source>
</evidence>
<keyword evidence="12" id="KW-0809">Transit peptide</keyword>
<comment type="catalytic activity">
    <reaction evidence="22">
        <text>(3S)-hydroxyhexadecanoyl-CoA + NAD(+) = 3-oxohexadecanoyl-CoA + NADH + H(+)</text>
        <dbReference type="Rhea" id="RHEA:31159"/>
        <dbReference type="ChEBI" id="CHEBI:15378"/>
        <dbReference type="ChEBI" id="CHEBI:57349"/>
        <dbReference type="ChEBI" id="CHEBI:57540"/>
        <dbReference type="ChEBI" id="CHEBI:57945"/>
        <dbReference type="ChEBI" id="CHEBI:62613"/>
    </reaction>
    <physiologicalReaction direction="left-to-right" evidence="22">
        <dbReference type="Rhea" id="RHEA:31160"/>
    </physiologicalReaction>
</comment>
<evidence type="ECO:0000256" key="38">
    <source>
        <dbReference type="ARBA" id="ARBA00077617"/>
    </source>
</evidence>
<feature type="site" description="Important for hydroxyacyl-coenzyme A dehydrogenase activity" evidence="41">
    <location>
        <position position="532"/>
    </location>
</feature>
<comment type="catalytic activity">
    <reaction evidence="21">
        <text>a (3S)-3-hydroxyacyl-CoA = a (2E)-enoyl-CoA + H2O</text>
        <dbReference type="Rhea" id="RHEA:16105"/>
        <dbReference type="ChEBI" id="CHEBI:15377"/>
        <dbReference type="ChEBI" id="CHEBI:57318"/>
        <dbReference type="ChEBI" id="CHEBI:58856"/>
        <dbReference type="EC" id="4.2.1.17"/>
    </reaction>
    <physiologicalReaction direction="right-to-left" evidence="21">
        <dbReference type="Rhea" id="RHEA:16107"/>
    </physiologicalReaction>
</comment>
<evidence type="ECO:0000256" key="21">
    <source>
        <dbReference type="ARBA" id="ARBA00035854"/>
    </source>
</evidence>
<keyword evidence="14" id="KW-0560">Oxidoreductase</keyword>
<dbReference type="GO" id="GO:0004300">
    <property type="term" value="F:enoyl-CoA hydratase activity"/>
    <property type="evidence" value="ECO:0007669"/>
    <property type="project" value="UniProtKB-EC"/>
</dbReference>
<evidence type="ECO:0000256" key="42">
    <source>
        <dbReference type="SAM" id="MobiDB-lite"/>
    </source>
</evidence>
<evidence type="ECO:0000256" key="24">
    <source>
        <dbReference type="ARBA" id="ARBA00049556"/>
    </source>
</evidence>
<comment type="catalytic activity">
    <reaction evidence="24">
        <text>a (3S)-3-hydroxyacyl-CoA + NAD(+) = a 3-oxoacyl-CoA + NADH + H(+)</text>
        <dbReference type="Rhea" id="RHEA:22432"/>
        <dbReference type="ChEBI" id="CHEBI:15378"/>
        <dbReference type="ChEBI" id="CHEBI:57318"/>
        <dbReference type="ChEBI" id="CHEBI:57540"/>
        <dbReference type="ChEBI" id="CHEBI:57945"/>
        <dbReference type="ChEBI" id="CHEBI:90726"/>
        <dbReference type="EC" id="1.1.1.35"/>
    </reaction>
</comment>
<comment type="subunit">
    <text evidence="35">Heterotetramer of 2 alpha/HADHA and 2 beta/HADHB subunits; forms the mitochondrial trifunctional enzyme. Also purified as higher order heterooligomers including a 4 alpha/HADHA and 4 beta/HADHB heterooligomer which physiological significance remains unclear. The mitochondrial trifunctional enzyme interacts with MTLN.</text>
</comment>
<feature type="site" description="Important for long-chain enoyl-CoA hydratase activity" evidence="41">
    <location>
        <position position="207"/>
    </location>
</feature>
<evidence type="ECO:0000256" key="29">
    <source>
        <dbReference type="ARBA" id="ARBA00052224"/>
    </source>
</evidence>
<evidence type="ECO:0000256" key="22">
    <source>
        <dbReference type="ARBA" id="ARBA00047613"/>
    </source>
</evidence>
<dbReference type="InterPro" id="IPR001753">
    <property type="entry name" value="Enoyl-CoA_hydra/iso"/>
</dbReference>
<comment type="catalytic activity">
    <reaction evidence="27">
        <text>a 4-saturated-(3S)-3-hydroxyacyl-CoA = a (3E)-enoyl-CoA + H2O</text>
        <dbReference type="Rhea" id="RHEA:20724"/>
        <dbReference type="ChEBI" id="CHEBI:15377"/>
        <dbReference type="ChEBI" id="CHEBI:58521"/>
        <dbReference type="ChEBI" id="CHEBI:137480"/>
        <dbReference type="EC" id="4.2.1.17"/>
    </reaction>
    <physiologicalReaction direction="right-to-left" evidence="27">
        <dbReference type="Rhea" id="RHEA:20726"/>
    </physiologicalReaction>
</comment>
<dbReference type="InterPro" id="IPR008927">
    <property type="entry name" value="6-PGluconate_DH-like_C_sf"/>
</dbReference>
<evidence type="ECO:0000256" key="8">
    <source>
        <dbReference type="ARBA" id="ARBA00022553"/>
    </source>
</evidence>
<evidence type="ECO:0000256" key="18">
    <source>
        <dbReference type="ARBA" id="ARBA00023136"/>
    </source>
</evidence>
<protein>
    <recommendedName>
        <fullName evidence="37">Trifunctional enzyme subunit alpha, mitochondrial</fullName>
        <ecNumber evidence="36">1.1.1.211</ecNumber>
        <ecNumber evidence="6">4.2.1.17</ecNumber>
    </recommendedName>
    <alternativeName>
        <fullName evidence="38">Monolysocardiolipin acyltransferase</fullName>
    </alternativeName>
    <alternativeName>
        <fullName evidence="39">TP-alpha</fullName>
    </alternativeName>
</protein>
<dbReference type="Pfam" id="PF00378">
    <property type="entry name" value="ECH_1"/>
    <property type="match status" value="1"/>
</dbReference>
<sequence length="798" mass="86521">MDTRKGSVGEGGRTQSKSEMKNTVTISTCRVKGSQCIAVKIAVAQQDGGYHDLNSSLAAGNGLVKRSYTSAHQYSSLQVKNGVAVIKMDDPTSKVNSMNREILQEMSGHLKTVFNSGEIRAAVLISGKPGCFIAGADIKMLEDCKTAEEASKIVEDFQEIIRRVESSKKPVVAAIMGPCLGGGLEGAIACHYRIAVKDKKTSFGLPEVMIGLFPAAGGTQRLPRLIALPTALDMILTGRTIKADKAKRIGLVDSLLMPLGPGTKPAEQRTLELLEDVAIQTALSLASGELKVNRKRPLVERFTQAIMSYGIVRNKIFEKAKETVMKLTGGLYPAPLKALEVIKIGLEKGIAEGFDAERREFGKLTMTREARGLMSLFHGQTECKKNRFGKPEREPKTIAVLGAGLMGAGIAQVSIDKGYKVILKDMNLKGLARGQHQIQKGLDTGVKKKKFSVFERDSYMSNLEATIDYKNFNKVDMVIEAVFEDINLKHKIIKEVEAHLPPHVVFASNTSALPIAKIAEASKRPEKVIGMHYFSPVDKMQLLEIITTDKTSKDTTAAAVNVGLKQGKVVIIVRDGPGFYTTRILAPMLSEVVRLLQEGIEPQKLDKLSKSYGWPVGAVTLADEVGVDVACHVATDLDKVFGARFSGGDKRLLEDMVKSGFLGRKAGKGIYVYAEGKKGSRDLNPGAVDLLKKYSISPKGSLDDSDVQLRIVTRFINEAVLCLQEGILNGPLEGDVGAVFGLGFPPFTGGPFRFVDTYGANKLVAKMKEFEAAYGSPFTPCALLLEHASDSSKKFYSK</sequence>
<keyword evidence="7" id="KW-0488">Methylation</keyword>
<comment type="catalytic activity">
    <reaction evidence="25">
        <text>1'-[1,2-di-(9Z,12Z-octadecadienoyl)-sn-glycero-3-phospho]-3'-[1-(9Z,12Z-octadecadienoyl)-sn-glycero-3-phospho]-glycerol + (9Z,12Z)-octadecadienoyl-CoA = 1',3'-bis-[1,2-di-(9Z,12Z-octadecadienoyl)-sn-glycero-3-phospho]-glycerol + CoA</text>
        <dbReference type="Rhea" id="RHEA:43672"/>
        <dbReference type="ChEBI" id="CHEBI:57287"/>
        <dbReference type="ChEBI" id="CHEBI:57383"/>
        <dbReference type="ChEBI" id="CHEBI:83580"/>
        <dbReference type="ChEBI" id="CHEBI:83581"/>
    </reaction>
    <physiologicalReaction direction="left-to-right" evidence="25">
        <dbReference type="Rhea" id="RHEA:43673"/>
    </physiologicalReaction>
</comment>
<evidence type="ECO:0000256" key="10">
    <source>
        <dbReference type="ARBA" id="ARBA00022792"/>
    </source>
</evidence>
<dbReference type="GO" id="GO:0016740">
    <property type="term" value="F:transferase activity"/>
    <property type="evidence" value="ECO:0007669"/>
    <property type="project" value="UniProtKB-KW"/>
</dbReference>
<proteinExistence type="inferred from homology"/>
<evidence type="ECO:0000256" key="9">
    <source>
        <dbReference type="ARBA" id="ARBA00022679"/>
    </source>
</evidence>
<dbReference type="PANTHER" id="PTHR43612:SF3">
    <property type="entry name" value="TRIFUNCTIONAL ENZYME SUBUNIT ALPHA, MITOCHONDRIAL"/>
    <property type="match status" value="1"/>
</dbReference>
<evidence type="ECO:0000256" key="13">
    <source>
        <dbReference type="ARBA" id="ARBA00022990"/>
    </source>
</evidence>
<evidence type="ECO:0000256" key="7">
    <source>
        <dbReference type="ARBA" id="ARBA00022481"/>
    </source>
</evidence>
<dbReference type="InterPro" id="IPR050136">
    <property type="entry name" value="FA_oxidation_alpha_subunit"/>
</dbReference>
<dbReference type="EMBL" id="LR901647">
    <property type="protein sequence ID" value="CAD7249075.1"/>
    <property type="molecule type" value="Genomic_DNA"/>
</dbReference>
<evidence type="ECO:0000256" key="3">
    <source>
        <dbReference type="ARBA" id="ARBA00005005"/>
    </source>
</evidence>
<evidence type="ECO:0000256" key="32">
    <source>
        <dbReference type="ARBA" id="ARBA00052860"/>
    </source>
</evidence>
<evidence type="ECO:0000256" key="36">
    <source>
        <dbReference type="ARBA" id="ARBA00066806"/>
    </source>
</evidence>
<dbReference type="AlphaFoldDB" id="A0A7R8XKZ4"/>
<evidence type="ECO:0000256" key="14">
    <source>
        <dbReference type="ARBA" id="ARBA00023002"/>
    </source>
</evidence>
<keyword evidence="18" id="KW-0472">Membrane</keyword>
<evidence type="ECO:0000256" key="33">
    <source>
        <dbReference type="ARBA" id="ARBA00052945"/>
    </source>
</evidence>
<evidence type="ECO:0000256" key="25">
    <source>
        <dbReference type="ARBA" id="ARBA00050222"/>
    </source>
</evidence>
<dbReference type="InterPro" id="IPR006108">
    <property type="entry name" value="3HC_DH_C"/>
</dbReference>
<dbReference type="GO" id="GO:0016507">
    <property type="term" value="C:mitochondrial fatty acid beta-oxidation multienzyme complex"/>
    <property type="evidence" value="ECO:0007669"/>
    <property type="project" value="InterPro"/>
</dbReference>
<dbReference type="Gene3D" id="1.10.1040.50">
    <property type="match status" value="1"/>
</dbReference>
<evidence type="ECO:0000256" key="15">
    <source>
        <dbReference type="ARBA" id="ARBA00023027"/>
    </source>
</evidence>
<keyword evidence="9" id="KW-0808">Transferase</keyword>
<name>A0A7R8XKZ4_9CRUS</name>
<feature type="domain" description="3-hydroxyacyl-CoA dehydrogenase NAD binding" evidence="44">
    <location>
        <begin position="397"/>
        <end position="575"/>
    </location>
</feature>
<evidence type="ECO:0000256" key="19">
    <source>
        <dbReference type="ARBA" id="ARBA00023239"/>
    </source>
</evidence>
<evidence type="ECO:0000256" key="39">
    <source>
        <dbReference type="ARBA" id="ARBA00083277"/>
    </source>
</evidence>
<reference evidence="45" key="1">
    <citation type="submission" date="2020-11" db="EMBL/GenBank/DDBJ databases">
        <authorList>
            <person name="Tran Van P."/>
        </authorList>
    </citation>
    <scope>NUCLEOTIDE SEQUENCE</scope>
</reference>
<comment type="catalytic activity">
    <reaction evidence="30">
        <text>(3S)-3-hydroxydodecanoyl-CoA = (2E)-dodecenoyl-CoA + H2O</text>
        <dbReference type="Rhea" id="RHEA:31075"/>
        <dbReference type="ChEBI" id="CHEBI:15377"/>
        <dbReference type="ChEBI" id="CHEBI:57330"/>
        <dbReference type="ChEBI" id="CHEBI:62558"/>
    </reaction>
    <physiologicalReaction direction="right-to-left" evidence="30">
        <dbReference type="Rhea" id="RHEA:31077"/>
    </physiologicalReaction>
</comment>
<evidence type="ECO:0000256" key="12">
    <source>
        <dbReference type="ARBA" id="ARBA00022946"/>
    </source>
</evidence>
<evidence type="ECO:0000256" key="41">
    <source>
        <dbReference type="PIRSR" id="PIRSR612803-2"/>
    </source>
</evidence>
<dbReference type="GO" id="GO:0016509">
    <property type="term" value="F:long-chain (3S)-3-hydroxyacyl-CoA dehydrogenase (NAD+) activity"/>
    <property type="evidence" value="ECO:0007669"/>
    <property type="project" value="UniProtKB-EC"/>
</dbReference>
<evidence type="ECO:0000256" key="28">
    <source>
        <dbReference type="ARBA" id="ARBA00051877"/>
    </source>
</evidence>
<dbReference type="SUPFAM" id="SSF52096">
    <property type="entry name" value="ClpP/crotonase"/>
    <property type="match status" value="1"/>
</dbReference>
<keyword evidence="19" id="KW-0456">Lyase</keyword>
<comment type="catalytic activity">
    <reaction evidence="33">
        <text>(3S)-3-hydroxydodecanoyl-CoA + NAD(+) = 3-oxododecanoyl-CoA + NADH + H(+)</text>
        <dbReference type="Rhea" id="RHEA:31179"/>
        <dbReference type="ChEBI" id="CHEBI:15378"/>
        <dbReference type="ChEBI" id="CHEBI:57540"/>
        <dbReference type="ChEBI" id="CHEBI:57945"/>
        <dbReference type="ChEBI" id="CHEBI:62558"/>
        <dbReference type="ChEBI" id="CHEBI:62615"/>
    </reaction>
    <physiologicalReaction direction="left-to-right" evidence="33">
        <dbReference type="Rhea" id="RHEA:31180"/>
    </physiologicalReaction>
</comment>
<evidence type="ECO:0000256" key="26">
    <source>
        <dbReference type="ARBA" id="ARBA00050446"/>
    </source>
</evidence>
<dbReference type="GO" id="GO:0005743">
    <property type="term" value="C:mitochondrial inner membrane"/>
    <property type="evidence" value="ECO:0007669"/>
    <property type="project" value="UniProtKB-SubCell"/>
</dbReference>
<keyword evidence="16" id="KW-0443">Lipid metabolism</keyword>
<comment type="similarity">
    <text evidence="4">In the central section; belongs to the 3-hydroxyacyl-CoA dehydrogenase family.</text>
</comment>
<dbReference type="CDD" id="cd06558">
    <property type="entry name" value="crotonase-like"/>
    <property type="match status" value="1"/>
</dbReference>
<dbReference type="GO" id="GO:0006635">
    <property type="term" value="P:fatty acid beta-oxidation"/>
    <property type="evidence" value="ECO:0007669"/>
    <property type="project" value="UniProtKB-UniPathway"/>
</dbReference>
<comment type="catalytic activity">
    <reaction evidence="31">
        <text>(3S)-hydroxytetradecanoyl-CoA + NAD(+) = 3-oxotetradecanoyl-CoA + NADH + H(+)</text>
        <dbReference type="Rhea" id="RHEA:31167"/>
        <dbReference type="ChEBI" id="CHEBI:15378"/>
        <dbReference type="ChEBI" id="CHEBI:57540"/>
        <dbReference type="ChEBI" id="CHEBI:57945"/>
        <dbReference type="ChEBI" id="CHEBI:62543"/>
        <dbReference type="ChEBI" id="CHEBI:62614"/>
    </reaction>
    <physiologicalReaction direction="left-to-right" evidence="31">
        <dbReference type="Rhea" id="RHEA:31168"/>
    </physiologicalReaction>
</comment>
<keyword evidence="20" id="KW-0511">Multifunctional enzyme</keyword>
<dbReference type="Pfam" id="PF02737">
    <property type="entry name" value="3HCDH_N"/>
    <property type="match status" value="1"/>
</dbReference>
<dbReference type="Gene3D" id="3.40.50.720">
    <property type="entry name" value="NAD(P)-binding Rossmann-like Domain"/>
    <property type="match status" value="1"/>
</dbReference>
<comment type="catalytic activity">
    <reaction evidence="23">
        <text>(3S)-hydroxydecanoyl-CoA + NAD(+) = 3-oxodecanoyl-CoA + NADH + H(+)</text>
        <dbReference type="Rhea" id="RHEA:31187"/>
        <dbReference type="ChEBI" id="CHEBI:15378"/>
        <dbReference type="ChEBI" id="CHEBI:57540"/>
        <dbReference type="ChEBI" id="CHEBI:57945"/>
        <dbReference type="ChEBI" id="CHEBI:62548"/>
        <dbReference type="ChEBI" id="CHEBI:62616"/>
    </reaction>
    <physiologicalReaction direction="left-to-right" evidence="23">
        <dbReference type="Rhea" id="RHEA:31188"/>
    </physiologicalReaction>
</comment>
<feature type="site" description="Important for long-chain enoyl-CoA hydratase activity" evidence="41">
    <location>
        <position position="185"/>
    </location>
</feature>
<dbReference type="InterPro" id="IPR036291">
    <property type="entry name" value="NAD(P)-bd_dom_sf"/>
</dbReference>
<evidence type="ECO:0000256" key="6">
    <source>
        <dbReference type="ARBA" id="ARBA00012076"/>
    </source>
</evidence>
<comment type="catalytic activity">
    <reaction evidence="29">
        <text>(3S)-hydroxyoctanoyl-CoA + NAD(+) = 3-oxooctanoyl-CoA + NADH + H(+)</text>
        <dbReference type="Rhea" id="RHEA:31195"/>
        <dbReference type="ChEBI" id="CHEBI:15378"/>
        <dbReference type="ChEBI" id="CHEBI:57540"/>
        <dbReference type="ChEBI" id="CHEBI:57945"/>
        <dbReference type="ChEBI" id="CHEBI:62617"/>
        <dbReference type="ChEBI" id="CHEBI:62619"/>
    </reaction>
    <physiologicalReaction direction="left-to-right" evidence="29">
        <dbReference type="Rhea" id="RHEA:31196"/>
    </physiologicalReaction>
</comment>
<evidence type="ECO:0000256" key="2">
    <source>
        <dbReference type="ARBA" id="ARBA00004273"/>
    </source>
</evidence>
<evidence type="ECO:0000256" key="35">
    <source>
        <dbReference type="ARBA" id="ARBA00062153"/>
    </source>
</evidence>